<keyword evidence="10" id="KW-1185">Reference proteome</keyword>
<dbReference type="PANTHER" id="PTHR11802:SF132">
    <property type="entry name" value="SERINE CARBOXYPEPTIDASE-LIKE 36-RELATED"/>
    <property type="match status" value="1"/>
</dbReference>
<dbReference type="InterPro" id="IPR033124">
    <property type="entry name" value="Ser_caboxypep_his_AS"/>
</dbReference>
<sequence length="544" mass="59699">MAIRGGFLCSLACLLSSIAVTAALGRQGDALDKLRKRATTASSSDFDAFAFSDLTSRLYADSGSKENDRIVELPGQPAGVDFDQYGGYVTVDDRSGRALFYYFAEAAGNQSGSKPLLLWLNGGPGCSSLGYGAMEELGAFRVMSDGRTLYRNPYAWNSVANVLFLESPAGVGFSYSNTTSDYSKSGDRKTAEDAFVFLVNWMERFPEYKGREFYIAGESYAGHYVPQLAYTILQHKNQSTAGAAINLKGIAIGNAVINYETDSRGIYDFFWTHALISDATVEAIHKYCNFSPNAVEESPQCIDAAREANQVFEQLDIYNIYAPLCFSSNLTSPPKKPSIDDFDPVRLSTYDAVAPFHAWNYSCSCCHIIIIIIIIIMESESILQSHWKSPAREIGCGILRCSQKLHNHSKLEDEPSVVRSADDKNMERGMSGVISNWVDSPSTILPIIQQILAHGLQVLVYSGDIDGRIPVTSTRYSLNVLNLPIKSPWRSWTINNEVGGYTMVYAGNLTLATVRGAGHEVPSYQPARALVLINSFLHGLQLPA</sequence>
<proteinExistence type="inferred from homology"/>
<dbReference type="InterPro" id="IPR029058">
    <property type="entry name" value="AB_hydrolase_fold"/>
</dbReference>
<evidence type="ECO:0000256" key="7">
    <source>
        <dbReference type="ARBA" id="ARBA00023180"/>
    </source>
</evidence>
<keyword evidence="3 8" id="KW-0645">Protease</keyword>
<dbReference type="InterPro" id="IPR001563">
    <property type="entry name" value="Peptidase_S10"/>
</dbReference>
<dbReference type="GO" id="GO:0006508">
    <property type="term" value="P:proteolysis"/>
    <property type="evidence" value="ECO:0007669"/>
    <property type="project" value="UniProtKB-KW"/>
</dbReference>
<evidence type="ECO:0000313" key="10">
    <source>
        <dbReference type="Proteomes" id="UP001055439"/>
    </source>
</evidence>
<dbReference type="EC" id="3.4.16.-" evidence="8"/>
<accession>A0A9E7JTI7</accession>
<evidence type="ECO:0000256" key="5">
    <source>
        <dbReference type="ARBA" id="ARBA00022801"/>
    </source>
</evidence>
<keyword evidence="4 8" id="KW-0732">Signal</keyword>
<organism evidence="9 10">
    <name type="scientific">Musa troglodytarum</name>
    <name type="common">fe'i banana</name>
    <dbReference type="NCBI Taxonomy" id="320322"/>
    <lineage>
        <taxon>Eukaryota</taxon>
        <taxon>Viridiplantae</taxon>
        <taxon>Streptophyta</taxon>
        <taxon>Embryophyta</taxon>
        <taxon>Tracheophyta</taxon>
        <taxon>Spermatophyta</taxon>
        <taxon>Magnoliopsida</taxon>
        <taxon>Liliopsida</taxon>
        <taxon>Zingiberales</taxon>
        <taxon>Musaceae</taxon>
        <taxon>Musa</taxon>
    </lineage>
</organism>
<dbReference type="Proteomes" id="UP001055439">
    <property type="component" value="Chromosome 3"/>
</dbReference>
<dbReference type="PANTHER" id="PTHR11802">
    <property type="entry name" value="SERINE PROTEASE FAMILY S10 SERINE CARBOXYPEPTIDASE"/>
    <property type="match status" value="1"/>
</dbReference>
<dbReference type="PROSITE" id="PS00560">
    <property type="entry name" value="CARBOXYPEPT_SER_HIS"/>
    <property type="match status" value="1"/>
</dbReference>
<evidence type="ECO:0000256" key="3">
    <source>
        <dbReference type="ARBA" id="ARBA00022670"/>
    </source>
</evidence>
<evidence type="ECO:0000256" key="2">
    <source>
        <dbReference type="ARBA" id="ARBA00022645"/>
    </source>
</evidence>
<name>A0A9E7JTI7_9LILI</name>
<dbReference type="OrthoDB" id="443318at2759"/>
<dbReference type="FunFam" id="3.40.50.11320:FF:000001">
    <property type="entry name" value="Carboxypeptidase"/>
    <property type="match status" value="1"/>
</dbReference>
<evidence type="ECO:0000256" key="6">
    <source>
        <dbReference type="ARBA" id="ARBA00023157"/>
    </source>
</evidence>
<keyword evidence="6" id="KW-1015">Disulfide bond</keyword>
<dbReference type="AlphaFoldDB" id="A0A9E7JTI7"/>
<protein>
    <recommendedName>
        <fullName evidence="8">Carboxypeptidase</fullName>
        <ecNumber evidence="8">3.4.16.-</ecNumber>
    </recommendedName>
</protein>
<gene>
    <name evidence="9" type="ORF">MUK42_00851</name>
</gene>
<dbReference type="InterPro" id="IPR018202">
    <property type="entry name" value="Ser_caboxypep_ser_AS"/>
</dbReference>
<dbReference type="GO" id="GO:0005773">
    <property type="term" value="C:vacuole"/>
    <property type="evidence" value="ECO:0007669"/>
    <property type="project" value="TreeGrafter"/>
</dbReference>
<evidence type="ECO:0000256" key="1">
    <source>
        <dbReference type="ARBA" id="ARBA00009431"/>
    </source>
</evidence>
<dbReference type="PROSITE" id="PS00131">
    <property type="entry name" value="CARBOXYPEPT_SER_SER"/>
    <property type="match status" value="1"/>
</dbReference>
<dbReference type="Pfam" id="PF00450">
    <property type="entry name" value="Peptidase_S10"/>
    <property type="match status" value="1"/>
</dbReference>
<evidence type="ECO:0000313" key="9">
    <source>
        <dbReference type="EMBL" id="URD93030.1"/>
    </source>
</evidence>
<comment type="similarity">
    <text evidence="1 8">Belongs to the peptidase S10 family.</text>
</comment>
<dbReference type="SUPFAM" id="SSF53474">
    <property type="entry name" value="alpha/beta-Hydrolases"/>
    <property type="match status" value="1"/>
</dbReference>
<dbReference type="Gene3D" id="3.40.50.1820">
    <property type="entry name" value="alpha/beta hydrolase"/>
    <property type="match status" value="1"/>
</dbReference>
<evidence type="ECO:0000256" key="8">
    <source>
        <dbReference type="RuleBase" id="RU361156"/>
    </source>
</evidence>
<keyword evidence="2 8" id="KW-0121">Carboxypeptidase</keyword>
<dbReference type="PRINTS" id="PR00724">
    <property type="entry name" value="CRBOXYPTASEC"/>
</dbReference>
<feature type="chain" id="PRO_5039762665" description="Carboxypeptidase" evidence="8">
    <location>
        <begin position="24"/>
        <end position="544"/>
    </location>
</feature>
<keyword evidence="5 8" id="KW-0378">Hydrolase</keyword>
<keyword evidence="7" id="KW-0325">Glycoprotein</keyword>
<dbReference type="EMBL" id="CP097505">
    <property type="protein sequence ID" value="URD93030.1"/>
    <property type="molecule type" value="Genomic_DNA"/>
</dbReference>
<reference evidence="9" key="1">
    <citation type="submission" date="2022-05" db="EMBL/GenBank/DDBJ databases">
        <title>The Musa troglodytarum L. genome provides insights into the mechanism of non-climacteric behaviour and enrichment of carotenoids.</title>
        <authorList>
            <person name="Wang J."/>
        </authorList>
    </citation>
    <scope>NUCLEOTIDE SEQUENCE</scope>
    <source>
        <tissue evidence="9">Leaf</tissue>
    </source>
</reference>
<dbReference type="Gene3D" id="3.40.50.11320">
    <property type="match status" value="1"/>
</dbReference>
<dbReference type="GO" id="GO:0004185">
    <property type="term" value="F:serine-type carboxypeptidase activity"/>
    <property type="evidence" value="ECO:0007669"/>
    <property type="project" value="UniProtKB-UniRule"/>
</dbReference>
<dbReference type="FunFam" id="3.40.50.1820:FF:000573">
    <property type="entry name" value="Carboxypeptidase"/>
    <property type="match status" value="1"/>
</dbReference>
<feature type="signal peptide" evidence="8">
    <location>
        <begin position="1"/>
        <end position="23"/>
    </location>
</feature>
<evidence type="ECO:0000256" key="4">
    <source>
        <dbReference type="ARBA" id="ARBA00022729"/>
    </source>
</evidence>